<keyword evidence="2" id="KW-1185">Reference proteome</keyword>
<evidence type="ECO:0000313" key="1">
    <source>
        <dbReference type="EMBL" id="MEY7998644.1"/>
    </source>
</evidence>
<protein>
    <submittedName>
        <fullName evidence="1">Uncharacterized protein</fullName>
    </submittedName>
</protein>
<dbReference type="RefSeq" id="WP_369702542.1">
    <property type="nucleotide sequence ID" value="NZ_JBGEWD010000001.1"/>
</dbReference>
<comment type="caution">
    <text evidence="1">The sequence shown here is derived from an EMBL/GenBank/DDBJ whole genome shotgun (WGS) entry which is preliminary data.</text>
</comment>
<name>A0ABV4BIM6_9CLOT</name>
<dbReference type="EMBL" id="JBGEWD010000001">
    <property type="protein sequence ID" value="MEY7998644.1"/>
    <property type="molecule type" value="Genomic_DNA"/>
</dbReference>
<organism evidence="1 2">
    <name type="scientific">Clostridium moutaii</name>
    <dbReference type="NCBI Taxonomy" id="3240932"/>
    <lineage>
        <taxon>Bacteria</taxon>
        <taxon>Bacillati</taxon>
        <taxon>Bacillota</taxon>
        <taxon>Clostridia</taxon>
        <taxon>Eubacteriales</taxon>
        <taxon>Clostridiaceae</taxon>
        <taxon>Clostridium</taxon>
    </lineage>
</organism>
<proteinExistence type="predicted"/>
<dbReference type="Proteomes" id="UP001564657">
    <property type="component" value="Unassembled WGS sequence"/>
</dbReference>
<reference evidence="1 2" key="1">
    <citation type="submission" date="2024-08" db="EMBL/GenBank/DDBJ databases">
        <title>Clostridium lapicellarii sp. nov., and Clostridium renhuaiense sp. nov., two species isolated from the mud in a fermentation cellar used for producing sauce-flavour Chinese liquors.</title>
        <authorList>
            <person name="Yang F."/>
            <person name="Wang H."/>
            <person name="Chen L.Q."/>
            <person name="Zhou N."/>
            <person name="Lu J.J."/>
            <person name="Pu X.X."/>
            <person name="Wan B."/>
            <person name="Wang L."/>
            <person name="Liu S.J."/>
        </authorList>
    </citation>
    <scope>NUCLEOTIDE SEQUENCE [LARGE SCALE GENOMIC DNA]</scope>
    <source>
        <strain evidence="1 2">MT-5</strain>
    </source>
</reference>
<accession>A0ABV4BIM6</accession>
<evidence type="ECO:0000313" key="2">
    <source>
        <dbReference type="Proteomes" id="UP001564657"/>
    </source>
</evidence>
<sequence length="141" mass="16559">MIFENMVALLIAAEKECPQEVAFKYLDRYLEDGPDFKQVPKFRWTPQDIEDVMRLRQEGISDEEIGSYYGVKADTIVHIFYRGIARSMGIKHKKRAPKSEIQEMLKLKEQGWKSRELAEKFNTNIHTVYSRIYKAKKRVGA</sequence>
<gene>
    <name evidence="1" type="ORF">AB8U03_00260</name>
</gene>